<dbReference type="Pfam" id="PF00583">
    <property type="entry name" value="Acetyltransf_1"/>
    <property type="match status" value="1"/>
</dbReference>
<dbReference type="InterPro" id="IPR016181">
    <property type="entry name" value="Acyl_CoA_acyltransferase"/>
</dbReference>
<dbReference type="Proteomes" id="UP000000844">
    <property type="component" value="Chromosome"/>
</dbReference>
<gene>
    <name evidence="2" type="ordered locus">Snas_1374</name>
</gene>
<dbReference type="AlphaFoldDB" id="D3PV28"/>
<dbReference type="HOGENOM" id="CLU_064724_2_0_11"/>
<dbReference type="RefSeq" id="WP_013016652.1">
    <property type="nucleotide sequence ID" value="NC_013947.1"/>
</dbReference>
<proteinExistence type="predicted"/>
<protein>
    <submittedName>
        <fullName evidence="2">GCN5-related N-acetyltransferase</fullName>
    </submittedName>
</protein>
<dbReference type="SUPFAM" id="SSF55729">
    <property type="entry name" value="Acyl-CoA N-acyltransferases (Nat)"/>
    <property type="match status" value="1"/>
</dbReference>
<name>D3PV28_STANL</name>
<dbReference type="STRING" id="446470.Snas_1374"/>
<accession>D3PV28</accession>
<dbReference type="EMBL" id="CP001778">
    <property type="protein sequence ID" value="ADD41081.1"/>
    <property type="molecule type" value="Genomic_DNA"/>
</dbReference>
<dbReference type="Gene3D" id="3.40.630.30">
    <property type="match status" value="1"/>
</dbReference>
<evidence type="ECO:0000313" key="3">
    <source>
        <dbReference type="Proteomes" id="UP000000844"/>
    </source>
</evidence>
<sequence length="291" mass="31206">MNAPYDCELVSDITAFAADTRDWLAEGPLSNNVTATLVAQRADGTVATEPDGLWLKVMRGGEVAGVVIQTPPRGLLLTAMDTDAVAAVVDAISRVRPQVPAANGPKRVSDHFAALWSVRTGCTATAIFSSRMYQVTDVRPPANVVGRRRAATLADRDTVAAWLLAWAADGSAASEAPGLRHLVATYEARLTAGQPQWIWEVDGEAVSFAMESPPSAGVVRLQAVYTPDMHRSNGYASALVARISSDVLARPGVRACTLYTDLSNPVSNNIYRRIGYRPVEDSVNYGFEYPT</sequence>
<evidence type="ECO:0000259" key="1">
    <source>
        <dbReference type="PROSITE" id="PS51186"/>
    </source>
</evidence>
<dbReference type="OrthoDB" id="3174529at2"/>
<keyword evidence="3" id="KW-1185">Reference proteome</keyword>
<reference evidence="2 3" key="1">
    <citation type="journal article" date="2009" name="Stand. Genomic Sci.">
        <title>Complete genome sequence of Stackebrandtia nassauensis type strain (LLR-40K-21).</title>
        <authorList>
            <person name="Munk C."/>
            <person name="Lapidus A."/>
            <person name="Copeland A."/>
            <person name="Jando M."/>
            <person name="Mayilraj S."/>
            <person name="Glavina Del Rio T."/>
            <person name="Nolan M."/>
            <person name="Chen F."/>
            <person name="Lucas S."/>
            <person name="Tice H."/>
            <person name="Cheng J.F."/>
            <person name="Han C."/>
            <person name="Detter J.C."/>
            <person name="Bruce D."/>
            <person name="Goodwin L."/>
            <person name="Chain P."/>
            <person name="Pitluck S."/>
            <person name="Goker M."/>
            <person name="Ovchinikova G."/>
            <person name="Pati A."/>
            <person name="Ivanova N."/>
            <person name="Mavromatis K."/>
            <person name="Chen A."/>
            <person name="Palaniappan K."/>
            <person name="Land M."/>
            <person name="Hauser L."/>
            <person name="Chang Y.J."/>
            <person name="Jeffries C.D."/>
            <person name="Bristow J."/>
            <person name="Eisen J.A."/>
            <person name="Markowitz V."/>
            <person name="Hugenholtz P."/>
            <person name="Kyrpides N.C."/>
            <person name="Klenk H.P."/>
        </authorList>
    </citation>
    <scope>NUCLEOTIDE SEQUENCE [LARGE SCALE GENOMIC DNA]</scope>
    <source>
        <strain evidence="3">DSM 44728 / CIP 108903 / NRRL B-16338 / NBRC 102104 / LLR-40K-21</strain>
    </source>
</reference>
<dbReference type="PROSITE" id="PS51186">
    <property type="entry name" value="GNAT"/>
    <property type="match status" value="1"/>
</dbReference>
<keyword evidence="2" id="KW-0808">Transferase</keyword>
<feature type="domain" description="N-acetyltransferase" evidence="1">
    <location>
        <begin position="146"/>
        <end position="291"/>
    </location>
</feature>
<dbReference type="GO" id="GO:0016747">
    <property type="term" value="F:acyltransferase activity, transferring groups other than amino-acyl groups"/>
    <property type="evidence" value="ECO:0007669"/>
    <property type="project" value="InterPro"/>
</dbReference>
<organism evidence="2 3">
    <name type="scientific">Stackebrandtia nassauensis (strain DSM 44728 / CIP 108903 / NRRL B-16338 / NBRC 102104 / LLR-40K-21)</name>
    <dbReference type="NCBI Taxonomy" id="446470"/>
    <lineage>
        <taxon>Bacteria</taxon>
        <taxon>Bacillati</taxon>
        <taxon>Actinomycetota</taxon>
        <taxon>Actinomycetes</taxon>
        <taxon>Glycomycetales</taxon>
        <taxon>Glycomycetaceae</taxon>
        <taxon>Stackebrandtia</taxon>
    </lineage>
</organism>
<evidence type="ECO:0000313" key="2">
    <source>
        <dbReference type="EMBL" id="ADD41081.1"/>
    </source>
</evidence>
<dbReference type="KEGG" id="sna:Snas_1374"/>
<dbReference type="InterPro" id="IPR000182">
    <property type="entry name" value="GNAT_dom"/>
</dbReference>
<dbReference type="eggNOG" id="COG3393">
    <property type="taxonomic scope" value="Bacteria"/>
</dbReference>